<name>A0A9X0JHU5_9PSED</name>
<dbReference type="Pfam" id="PF06127">
    <property type="entry name" value="Mpo1-like"/>
    <property type="match status" value="1"/>
</dbReference>
<evidence type="ECO:0000313" key="3">
    <source>
        <dbReference type="Proteomes" id="UP000029719"/>
    </source>
</evidence>
<dbReference type="InterPro" id="IPR009305">
    <property type="entry name" value="Mpo1-like"/>
</dbReference>
<dbReference type="EMBL" id="JRMB01000002">
    <property type="protein sequence ID" value="KGF63044.1"/>
    <property type="molecule type" value="Genomic_DNA"/>
</dbReference>
<proteinExistence type="predicted"/>
<keyword evidence="1" id="KW-0472">Membrane</keyword>
<dbReference type="Proteomes" id="UP000029719">
    <property type="component" value="Unassembled WGS sequence"/>
</dbReference>
<keyword evidence="1" id="KW-0812">Transmembrane</keyword>
<dbReference type="RefSeq" id="WP_037013788.1">
    <property type="nucleotide sequence ID" value="NZ_JRMB01000002.1"/>
</dbReference>
<accession>A0A9X0JHU5</accession>
<reference evidence="2 3" key="1">
    <citation type="submission" date="2014-09" db="EMBL/GenBank/DDBJ databases">
        <title>Genome sequence of Pseudomonas lutea strain DSM 17257T.</title>
        <authorList>
            <person name="Kwak Y."/>
            <person name="Shin J.-H."/>
        </authorList>
    </citation>
    <scope>NUCLEOTIDE SEQUENCE [LARGE SCALE GENOMIC DNA]</scope>
    <source>
        <strain evidence="2 3">DSM 17257</strain>
    </source>
</reference>
<comment type="caution">
    <text evidence="2">The sequence shown here is derived from an EMBL/GenBank/DDBJ whole genome shotgun (WGS) entry which is preliminary data.</text>
</comment>
<organism evidence="2 3">
    <name type="scientific">Pseudomonas lutea</name>
    <dbReference type="NCBI Taxonomy" id="243924"/>
    <lineage>
        <taxon>Bacteria</taxon>
        <taxon>Pseudomonadati</taxon>
        <taxon>Pseudomonadota</taxon>
        <taxon>Gammaproteobacteria</taxon>
        <taxon>Pseudomonadales</taxon>
        <taxon>Pseudomonadaceae</taxon>
        <taxon>Pseudomonas</taxon>
    </lineage>
</organism>
<evidence type="ECO:0000256" key="1">
    <source>
        <dbReference type="SAM" id="Phobius"/>
    </source>
</evidence>
<dbReference type="PANTHER" id="PTHR34205">
    <property type="entry name" value="TRANSMEMBRANE PROTEIN"/>
    <property type="match status" value="1"/>
</dbReference>
<protein>
    <submittedName>
        <fullName evidence="2">Membrane protein</fullName>
    </submittedName>
</protein>
<gene>
    <name evidence="2" type="ORF">LT42_13955</name>
</gene>
<sequence>MEAVKTFTRFSDFYPYYLQEHRDSTCRRLHFIGTSLVVLILAFAVLSANWLLLWALPLAGYTFAWVGHFFFEKNRPATFKHPFYSLLGDFVMYKDMLTGKVSF</sequence>
<keyword evidence="1" id="KW-1133">Transmembrane helix</keyword>
<dbReference type="OrthoDB" id="7356072at2"/>
<evidence type="ECO:0000313" key="2">
    <source>
        <dbReference type="EMBL" id="KGF63044.1"/>
    </source>
</evidence>
<feature type="transmembrane region" description="Helical" evidence="1">
    <location>
        <begin position="52"/>
        <end position="71"/>
    </location>
</feature>
<feature type="transmembrane region" description="Helical" evidence="1">
    <location>
        <begin position="29"/>
        <end position="46"/>
    </location>
</feature>
<dbReference type="AlphaFoldDB" id="A0A9X0JHU5"/>
<dbReference type="PANTHER" id="PTHR34205:SF2">
    <property type="entry name" value="DUF962 DOMAIN-CONTAINING PROTEIN"/>
    <property type="match status" value="1"/>
</dbReference>